<gene>
    <name evidence="1" type="ORF">HNQ09_002721</name>
</gene>
<protein>
    <submittedName>
        <fullName evidence="1">Uncharacterized protein</fullName>
    </submittedName>
</protein>
<proteinExistence type="predicted"/>
<reference evidence="1 2" key="1">
    <citation type="submission" date="2020-08" db="EMBL/GenBank/DDBJ databases">
        <title>Genomic Encyclopedia of Type Strains, Phase IV (KMG-IV): sequencing the most valuable type-strain genomes for metagenomic binning, comparative biology and taxonomic classification.</title>
        <authorList>
            <person name="Goeker M."/>
        </authorList>
    </citation>
    <scope>NUCLEOTIDE SEQUENCE [LARGE SCALE GENOMIC DNA]</scope>
    <source>
        <strain evidence="1 2">DSM 101791</strain>
    </source>
</reference>
<keyword evidence="2" id="KW-1185">Reference proteome</keyword>
<dbReference type="AlphaFoldDB" id="A0A7W8GGI7"/>
<evidence type="ECO:0000313" key="2">
    <source>
        <dbReference type="Proteomes" id="UP000525389"/>
    </source>
</evidence>
<dbReference type="EMBL" id="JACHFN010000010">
    <property type="protein sequence ID" value="MBB5235269.1"/>
    <property type="molecule type" value="Genomic_DNA"/>
</dbReference>
<comment type="caution">
    <text evidence="1">The sequence shown here is derived from an EMBL/GenBank/DDBJ whole genome shotgun (WGS) entry which is preliminary data.</text>
</comment>
<dbReference type="RefSeq" id="WP_184030216.1">
    <property type="nucleotide sequence ID" value="NZ_JACHFN010000010.1"/>
</dbReference>
<organism evidence="1 2">
    <name type="scientific">Deinococcus budaensis</name>
    <dbReference type="NCBI Taxonomy" id="1665626"/>
    <lineage>
        <taxon>Bacteria</taxon>
        <taxon>Thermotogati</taxon>
        <taxon>Deinococcota</taxon>
        <taxon>Deinococci</taxon>
        <taxon>Deinococcales</taxon>
        <taxon>Deinococcaceae</taxon>
        <taxon>Deinococcus</taxon>
    </lineage>
</organism>
<name>A0A7W8GGI7_9DEIO</name>
<accession>A0A7W8GGI7</accession>
<dbReference type="Proteomes" id="UP000525389">
    <property type="component" value="Unassembled WGS sequence"/>
</dbReference>
<sequence length="148" mass="16529">MRLKGLVMLGVLGLLGMLAAPFFQFLFQPRYRVETVWQAPGAFHPLRGARLQGVAEYGGYGPNRMDFDRFLEVRCGGLPGRGWRLPGTSTGREPASEAIWTRPGFEVIWEADALRLRLPGRVLRFGDPGTVRELVVPAQDFVSLRGCR</sequence>
<evidence type="ECO:0000313" key="1">
    <source>
        <dbReference type="EMBL" id="MBB5235269.1"/>
    </source>
</evidence>